<feature type="transmembrane region" description="Helical" evidence="1">
    <location>
        <begin position="106"/>
        <end position="131"/>
    </location>
</feature>
<dbReference type="Proteomes" id="UP001164776">
    <property type="component" value="Unassembled WGS sequence"/>
</dbReference>
<gene>
    <name evidence="2" type="ORF">BS78_K150800</name>
</gene>
<keyword evidence="1" id="KW-1133">Transmembrane helix</keyword>
<feature type="transmembrane region" description="Helical" evidence="1">
    <location>
        <begin position="193"/>
        <end position="214"/>
    </location>
</feature>
<name>A0A9W7X6A7_9POAL</name>
<feature type="transmembrane region" description="Helical" evidence="1">
    <location>
        <begin position="155"/>
        <end position="173"/>
    </location>
</feature>
<sequence>MTAPGASTTSWDEDQQQRMAASLTPSIIVLALGAGALGFPGALRLLLLRDVAGRRSPLLDIALCAVAMAALTAYALGAVLLARFVRKAGPGAGAGAGGRARPTDPFALLTLAVSLGAAAAAALVLACLLVAEPGARGLSLLCRRIVADVVGESQGAVVVSVLVAVAGAVLLPCTARQRPLLRAAPASSPTARLSIATTALVSFASIACLLLVVATTYTTSHEREANGAEY</sequence>
<protein>
    <submittedName>
        <fullName evidence="2">Uncharacterized protein</fullName>
    </submittedName>
</protein>
<dbReference type="EMBL" id="MU630493">
    <property type="protein sequence ID" value="KAJ1253933.1"/>
    <property type="molecule type" value="Genomic_DNA"/>
</dbReference>
<evidence type="ECO:0000256" key="1">
    <source>
        <dbReference type="SAM" id="Phobius"/>
    </source>
</evidence>
<comment type="caution">
    <text evidence="2">The sequence shown here is derived from an EMBL/GenBank/DDBJ whole genome shotgun (WGS) entry which is preliminary data.</text>
</comment>
<proteinExistence type="predicted"/>
<reference evidence="2 3" key="1">
    <citation type="submission" date="2022-10" db="EMBL/GenBank/DDBJ databases">
        <title>WGS assembly of Paspalum vaginatum 540-79.</title>
        <authorList>
            <person name="Sun G."/>
            <person name="Wase N."/>
            <person name="Shu S."/>
            <person name="Jenkins J."/>
            <person name="Zhou B."/>
            <person name="Torres-Rodriguez J."/>
            <person name="Chen C."/>
            <person name="Sandor L."/>
            <person name="Plott C."/>
            <person name="Yoshinga Y."/>
            <person name="Daum C."/>
            <person name="Qi P."/>
            <person name="Barry K."/>
            <person name="Lipzen A."/>
            <person name="Berry L."/>
            <person name="Pedersen C."/>
            <person name="Gottilla T."/>
            <person name="Foltz A."/>
            <person name="Yu H."/>
            <person name="O'Malley R."/>
            <person name="Zhang C."/>
            <person name="Devos K."/>
            <person name="Sigmon B."/>
            <person name="Yu B."/>
            <person name="Obata T."/>
            <person name="Schmutz J."/>
            <person name="Schnable J."/>
        </authorList>
    </citation>
    <scope>NUCLEOTIDE SEQUENCE [LARGE SCALE GENOMIC DNA]</scope>
    <source>
        <strain evidence="3">cv. 540-79</strain>
    </source>
</reference>
<keyword evidence="3" id="KW-1185">Reference proteome</keyword>
<dbReference type="AlphaFoldDB" id="A0A9W7X6A7"/>
<feature type="transmembrane region" description="Helical" evidence="1">
    <location>
        <begin position="27"/>
        <end position="47"/>
    </location>
</feature>
<evidence type="ECO:0000313" key="2">
    <source>
        <dbReference type="EMBL" id="KAJ1253933.1"/>
    </source>
</evidence>
<keyword evidence="1" id="KW-0472">Membrane</keyword>
<keyword evidence="1" id="KW-0812">Transmembrane</keyword>
<organism evidence="2 3">
    <name type="scientific">Paspalum vaginatum</name>
    <name type="common">seashore paspalum</name>
    <dbReference type="NCBI Taxonomy" id="158149"/>
    <lineage>
        <taxon>Eukaryota</taxon>
        <taxon>Viridiplantae</taxon>
        <taxon>Streptophyta</taxon>
        <taxon>Embryophyta</taxon>
        <taxon>Tracheophyta</taxon>
        <taxon>Spermatophyta</taxon>
        <taxon>Magnoliopsida</taxon>
        <taxon>Liliopsida</taxon>
        <taxon>Poales</taxon>
        <taxon>Poaceae</taxon>
        <taxon>PACMAD clade</taxon>
        <taxon>Panicoideae</taxon>
        <taxon>Andropogonodae</taxon>
        <taxon>Paspaleae</taxon>
        <taxon>Paspalinae</taxon>
        <taxon>Paspalum</taxon>
    </lineage>
</organism>
<feature type="transmembrane region" description="Helical" evidence="1">
    <location>
        <begin position="59"/>
        <end position="85"/>
    </location>
</feature>
<accession>A0A9W7X6A7</accession>
<evidence type="ECO:0000313" key="3">
    <source>
        <dbReference type="Proteomes" id="UP001164776"/>
    </source>
</evidence>